<keyword evidence="3" id="KW-0217">Developmental protein</keyword>
<evidence type="ECO:0000313" key="15">
    <source>
        <dbReference type="Proteomes" id="UP000677803"/>
    </source>
</evidence>
<keyword evidence="9" id="KW-0804">Transcription</keyword>
<evidence type="ECO:0000259" key="13">
    <source>
        <dbReference type="PROSITE" id="PS50888"/>
    </source>
</evidence>
<dbReference type="GO" id="GO:0048743">
    <property type="term" value="P:positive regulation of skeletal muscle fiber development"/>
    <property type="evidence" value="ECO:0007669"/>
    <property type="project" value="TreeGrafter"/>
</dbReference>
<organism evidence="14 15">
    <name type="scientific">Menidia menidia</name>
    <name type="common">Atlantic silverside</name>
    <dbReference type="NCBI Taxonomy" id="238744"/>
    <lineage>
        <taxon>Eukaryota</taxon>
        <taxon>Metazoa</taxon>
        <taxon>Chordata</taxon>
        <taxon>Craniata</taxon>
        <taxon>Vertebrata</taxon>
        <taxon>Euteleostomi</taxon>
        <taxon>Actinopterygii</taxon>
        <taxon>Neopterygii</taxon>
        <taxon>Teleostei</taxon>
        <taxon>Neoteleostei</taxon>
        <taxon>Acanthomorphata</taxon>
        <taxon>Ovalentaria</taxon>
        <taxon>Atherinomorphae</taxon>
        <taxon>Atheriniformes</taxon>
        <taxon>Atherinopsidae</taxon>
        <taxon>Menidiinae</taxon>
        <taxon>Menidia</taxon>
    </lineage>
</organism>
<dbReference type="FunFam" id="4.10.280.10:FF:000005">
    <property type="entry name" value="Myogenic factor"/>
    <property type="match status" value="1"/>
</dbReference>
<dbReference type="GO" id="GO:0045663">
    <property type="term" value="P:positive regulation of myoblast differentiation"/>
    <property type="evidence" value="ECO:0007669"/>
    <property type="project" value="TreeGrafter"/>
</dbReference>
<evidence type="ECO:0000256" key="8">
    <source>
        <dbReference type="ARBA" id="ARBA00023159"/>
    </source>
</evidence>
<dbReference type="PROSITE" id="PS50888">
    <property type="entry name" value="BHLH"/>
    <property type="match status" value="1"/>
</dbReference>
<feature type="compositionally biased region" description="Low complexity" evidence="12">
    <location>
        <begin position="240"/>
        <end position="270"/>
    </location>
</feature>
<dbReference type="InterPro" id="IPR002546">
    <property type="entry name" value="MyoD_N"/>
</dbReference>
<keyword evidence="10 11" id="KW-0539">Nucleus</keyword>
<dbReference type="InterPro" id="IPR036638">
    <property type="entry name" value="HLH_DNA-bd_sf"/>
</dbReference>
<keyword evidence="6" id="KW-0805">Transcription regulation</keyword>
<feature type="region of interest" description="Disordered" evidence="12">
    <location>
        <begin position="109"/>
        <end position="135"/>
    </location>
</feature>
<evidence type="ECO:0000256" key="12">
    <source>
        <dbReference type="SAM" id="MobiDB-lite"/>
    </source>
</evidence>
<evidence type="ECO:0000256" key="10">
    <source>
        <dbReference type="ARBA" id="ARBA00023242"/>
    </source>
</evidence>
<dbReference type="EMBL" id="CAJRST010000001">
    <property type="protein sequence ID" value="CAG5848952.1"/>
    <property type="molecule type" value="Genomic_DNA"/>
</dbReference>
<dbReference type="SMART" id="SM00520">
    <property type="entry name" value="BASIC"/>
    <property type="match status" value="1"/>
</dbReference>
<comment type="caution">
    <text evidence="14">The sequence shown here is derived from an EMBL/GenBank/DDBJ whole genome shotgun (WGS) entry which is preliminary data.</text>
</comment>
<dbReference type="SMART" id="SM00353">
    <property type="entry name" value="HLH"/>
    <property type="match status" value="1"/>
</dbReference>
<feature type="compositionally biased region" description="Pro residues" evidence="12">
    <location>
        <begin position="114"/>
        <end position="129"/>
    </location>
</feature>
<dbReference type="GO" id="GO:0005634">
    <property type="term" value="C:nucleus"/>
    <property type="evidence" value="ECO:0007669"/>
    <property type="project" value="UniProtKB-SubCell"/>
</dbReference>
<evidence type="ECO:0000313" key="14">
    <source>
        <dbReference type="EMBL" id="CAG5848952.1"/>
    </source>
</evidence>
<name>A0A8S4A6Q7_9TELE</name>
<feature type="region of interest" description="Disordered" evidence="12">
    <location>
        <begin position="1"/>
        <end position="67"/>
    </location>
</feature>
<dbReference type="InterPro" id="IPR022032">
    <property type="entry name" value="Myf5"/>
</dbReference>
<dbReference type="Gene3D" id="4.10.280.10">
    <property type="entry name" value="Helix-loop-helix DNA-binding domain"/>
    <property type="match status" value="1"/>
</dbReference>
<evidence type="ECO:0000256" key="11">
    <source>
        <dbReference type="RuleBase" id="RU003428"/>
    </source>
</evidence>
<dbReference type="InterPro" id="IPR011598">
    <property type="entry name" value="bHLH_dom"/>
</dbReference>
<protein>
    <recommendedName>
        <fullName evidence="11">Myogenic factor</fullName>
    </recommendedName>
</protein>
<keyword evidence="5" id="KW-0221">Differentiation</keyword>
<evidence type="ECO:0000256" key="4">
    <source>
        <dbReference type="ARBA" id="ARBA00022541"/>
    </source>
</evidence>
<comment type="subunit">
    <text evidence="2 11">Efficient DNA binding requires dimerization with another bHLH protein.</text>
</comment>
<feature type="compositionally biased region" description="Basic and acidic residues" evidence="12">
    <location>
        <begin position="51"/>
        <end position="62"/>
    </location>
</feature>
<dbReference type="OrthoDB" id="10049614at2759"/>
<dbReference type="GO" id="GO:0046983">
    <property type="term" value="F:protein dimerization activity"/>
    <property type="evidence" value="ECO:0007669"/>
    <property type="project" value="InterPro"/>
</dbReference>
<proteinExistence type="predicted"/>
<evidence type="ECO:0000256" key="5">
    <source>
        <dbReference type="ARBA" id="ARBA00022782"/>
    </source>
</evidence>
<accession>A0A8S4A6Q7</accession>
<feature type="domain" description="BHLH" evidence="13">
    <location>
        <begin position="54"/>
        <end position="105"/>
    </location>
</feature>
<dbReference type="GO" id="GO:0000978">
    <property type="term" value="F:RNA polymerase II cis-regulatory region sequence-specific DNA binding"/>
    <property type="evidence" value="ECO:0007669"/>
    <property type="project" value="TreeGrafter"/>
</dbReference>
<feature type="region of interest" description="Disordered" evidence="12">
    <location>
        <begin position="228"/>
        <end position="270"/>
    </location>
</feature>
<evidence type="ECO:0000256" key="9">
    <source>
        <dbReference type="ARBA" id="ARBA00023163"/>
    </source>
</evidence>
<dbReference type="PANTHER" id="PTHR11534:SF2">
    <property type="entry name" value="MYOBLAST DETERMINATION PROTEIN 1"/>
    <property type="match status" value="1"/>
</dbReference>
<gene>
    <name evidence="14" type="ORF">MMEN_LOCUS37</name>
</gene>
<sequence length="270" mass="29653">MKAEEPPPHHVPSAEEEEEEEEQHVRAPGAGPHQAGRCLPWACKACQRRRPGADRRRAATARERRRLSRVNDAFQSLRRCTAPGPPHRLPKVEILRNAISYIQALQALLRGGGPDPPRPDPYGPGPDPNGPRSHRCEPVNGVPLSVLGQEREQRRVRLQALSRRSVHLYLAAAAAERDKDSLSRLCLELTRLWGIFFSFFLPVLRPERGRKPPLVSSLDCLSSIVERISTDPPAPPHGDSVVPRGPGSPHSSPPAVSASPADPGSIYEPV</sequence>
<dbReference type="Proteomes" id="UP000677803">
    <property type="component" value="Unassembled WGS sequence"/>
</dbReference>
<dbReference type="PANTHER" id="PTHR11534">
    <property type="entry name" value="MYOGENIC FACTOR"/>
    <property type="match status" value="1"/>
</dbReference>
<comment type="subcellular location">
    <subcellularLocation>
        <location evidence="1">Nucleus</location>
    </subcellularLocation>
</comment>
<evidence type="ECO:0000256" key="2">
    <source>
        <dbReference type="ARBA" id="ARBA00011571"/>
    </source>
</evidence>
<keyword evidence="4" id="KW-0517">Myogenesis</keyword>
<dbReference type="GO" id="GO:0000981">
    <property type="term" value="F:DNA-binding transcription factor activity, RNA polymerase II-specific"/>
    <property type="evidence" value="ECO:0007669"/>
    <property type="project" value="TreeGrafter"/>
</dbReference>
<dbReference type="InterPro" id="IPR039704">
    <property type="entry name" value="Myogenic_factor"/>
</dbReference>
<dbReference type="Pfam" id="PF01586">
    <property type="entry name" value="Basic"/>
    <property type="match status" value="1"/>
</dbReference>
<keyword evidence="7 11" id="KW-0238">DNA-binding</keyword>
<evidence type="ECO:0000256" key="6">
    <source>
        <dbReference type="ARBA" id="ARBA00023015"/>
    </source>
</evidence>
<dbReference type="SUPFAM" id="SSF47459">
    <property type="entry name" value="HLH, helix-loop-helix DNA-binding domain"/>
    <property type="match status" value="1"/>
</dbReference>
<dbReference type="Pfam" id="PF12232">
    <property type="entry name" value="Myf5"/>
    <property type="match status" value="1"/>
</dbReference>
<dbReference type="GO" id="GO:0035914">
    <property type="term" value="P:skeletal muscle cell differentiation"/>
    <property type="evidence" value="ECO:0007669"/>
    <property type="project" value="TreeGrafter"/>
</dbReference>
<evidence type="ECO:0000256" key="1">
    <source>
        <dbReference type="ARBA" id="ARBA00004123"/>
    </source>
</evidence>
<dbReference type="AlphaFoldDB" id="A0A8S4A6Q7"/>
<dbReference type="Pfam" id="PF00010">
    <property type="entry name" value="HLH"/>
    <property type="match status" value="1"/>
</dbReference>
<reference evidence="14" key="1">
    <citation type="submission" date="2021-05" db="EMBL/GenBank/DDBJ databases">
        <authorList>
            <person name="Tigano A."/>
        </authorList>
    </citation>
    <scope>NUCLEOTIDE SEQUENCE</scope>
</reference>
<evidence type="ECO:0000256" key="7">
    <source>
        <dbReference type="ARBA" id="ARBA00023125"/>
    </source>
</evidence>
<keyword evidence="8" id="KW-0010">Activator</keyword>
<evidence type="ECO:0000256" key="3">
    <source>
        <dbReference type="ARBA" id="ARBA00022473"/>
    </source>
</evidence>
<keyword evidence="15" id="KW-1185">Reference proteome</keyword>